<feature type="transmembrane region" description="Helical" evidence="1">
    <location>
        <begin position="54"/>
        <end position="75"/>
    </location>
</feature>
<keyword evidence="1" id="KW-0472">Membrane</keyword>
<gene>
    <name evidence="2" type="ORF">C5Q98_07410</name>
</gene>
<feature type="transmembrane region" description="Helical" evidence="1">
    <location>
        <begin position="150"/>
        <end position="168"/>
    </location>
</feature>
<keyword evidence="1" id="KW-0812">Transmembrane</keyword>
<evidence type="ECO:0000313" key="2">
    <source>
        <dbReference type="EMBL" id="AVM43045.1"/>
    </source>
</evidence>
<dbReference type="AlphaFoldDB" id="A0A2S0KPU3"/>
<evidence type="ECO:0000313" key="3">
    <source>
        <dbReference type="Proteomes" id="UP000237947"/>
    </source>
</evidence>
<feature type="transmembrane region" description="Helical" evidence="1">
    <location>
        <begin position="236"/>
        <end position="254"/>
    </location>
</feature>
<evidence type="ECO:0000256" key="1">
    <source>
        <dbReference type="SAM" id="Phobius"/>
    </source>
</evidence>
<keyword evidence="3" id="KW-1185">Reference proteome</keyword>
<sequence>MQHFKLKMKNIHAIVALSIIYFCLCLLNKVNYQINDANSLLKLTFTAIKFSPSGLDLISPTFNMTPLLVATYFYMDYFTEDFEKAYVYVFTRFIDKRKWIFLKIIKLAILVFLQELIIINVLGILTILVTENFIIGDFIVEMLRIFISRYFTYFAITLLSSFFALLLGEVLGYMLFLLKLLLDQFMSLLLLVFNNKVLNYLHNFIPTSQNNYLWYSDSTSKLNIQYDFLTLPQMSIFLNLIYSCILTVGIYFILSKYLKGKDLFDVVKTNK</sequence>
<protein>
    <submittedName>
        <fullName evidence="2">Uncharacterized protein</fullName>
    </submittedName>
</protein>
<dbReference type="Proteomes" id="UP000237947">
    <property type="component" value="Chromosome"/>
</dbReference>
<dbReference type="KEGG" id="fsa:C5Q98_07410"/>
<name>A0A2S0KPU3_9FIRM</name>
<feature type="transmembrane region" description="Helical" evidence="1">
    <location>
        <begin position="12"/>
        <end position="34"/>
    </location>
</feature>
<dbReference type="EMBL" id="CP027226">
    <property type="protein sequence ID" value="AVM43045.1"/>
    <property type="molecule type" value="Genomic_DNA"/>
</dbReference>
<feature type="transmembrane region" description="Helical" evidence="1">
    <location>
        <begin position="107"/>
        <end position="130"/>
    </location>
</feature>
<reference evidence="3" key="1">
    <citation type="submission" date="2018-02" db="EMBL/GenBank/DDBJ databases">
        <authorList>
            <person name="Holder M.E."/>
            <person name="Ajami N.J."/>
            <person name="Petrosino J.F."/>
        </authorList>
    </citation>
    <scope>NUCLEOTIDE SEQUENCE [LARGE SCALE GENOMIC DNA]</scope>
    <source>
        <strain evidence="3">CCUG 47711</strain>
    </source>
</reference>
<keyword evidence="1" id="KW-1133">Transmembrane helix</keyword>
<dbReference type="RefSeq" id="WP_106012992.1">
    <property type="nucleotide sequence ID" value="NZ_CP027226.1"/>
</dbReference>
<proteinExistence type="predicted"/>
<accession>A0A2S0KPU3</accession>
<organism evidence="2 3">
    <name type="scientific">Fastidiosipila sanguinis</name>
    <dbReference type="NCBI Taxonomy" id="236753"/>
    <lineage>
        <taxon>Bacteria</taxon>
        <taxon>Bacillati</taxon>
        <taxon>Bacillota</taxon>
        <taxon>Clostridia</taxon>
        <taxon>Eubacteriales</taxon>
        <taxon>Oscillospiraceae</taxon>
        <taxon>Fastidiosipila</taxon>
    </lineage>
</organism>